<keyword evidence="1" id="KW-0677">Repeat</keyword>
<protein>
    <recommendedName>
        <fullName evidence="6">Kinesin light chain</fullName>
    </recommendedName>
</protein>
<feature type="repeat" description="TPR" evidence="3">
    <location>
        <begin position="60"/>
        <end position="93"/>
    </location>
</feature>
<dbReference type="PANTHER" id="PTHR45641:SF19">
    <property type="entry name" value="NEPHROCYSTIN-3"/>
    <property type="match status" value="1"/>
</dbReference>
<evidence type="ECO:0000313" key="4">
    <source>
        <dbReference type="EMBL" id="CAJ1959233.1"/>
    </source>
</evidence>
<keyword evidence="5" id="KW-1185">Reference proteome</keyword>
<dbReference type="AlphaFoldDB" id="A0AAD2G100"/>
<evidence type="ECO:0000256" key="3">
    <source>
        <dbReference type="PROSITE-ProRule" id="PRU00339"/>
    </source>
</evidence>
<dbReference type="Proteomes" id="UP001295423">
    <property type="component" value="Unassembled WGS sequence"/>
</dbReference>
<dbReference type="InterPro" id="IPR019734">
    <property type="entry name" value="TPR_rpt"/>
</dbReference>
<dbReference type="PROSITE" id="PS50005">
    <property type="entry name" value="TPR"/>
    <property type="match status" value="1"/>
</dbReference>
<dbReference type="EMBL" id="CAKOGP040001981">
    <property type="protein sequence ID" value="CAJ1959233.1"/>
    <property type="molecule type" value="Genomic_DNA"/>
</dbReference>
<dbReference type="SMART" id="SM00028">
    <property type="entry name" value="TPR"/>
    <property type="match status" value="4"/>
</dbReference>
<organism evidence="4 5">
    <name type="scientific">Cylindrotheca closterium</name>
    <dbReference type="NCBI Taxonomy" id="2856"/>
    <lineage>
        <taxon>Eukaryota</taxon>
        <taxon>Sar</taxon>
        <taxon>Stramenopiles</taxon>
        <taxon>Ochrophyta</taxon>
        <taxon>Bacillariophyta</taxon>
        <taxon>Bacillariophyceae</taxon>
        <taxon>Bacillariophycidae</taxon>
        <taxon>Bacillariales</taxon>
        <taxon>Bacillariaceae</taxon>
        <taxon>Cylindrotheca</taxon>
    </lineage>
</organism>
<name>A0AAD2G100_9STRA</name>
<reference evidence="4" key="1">
    <citation type="submission" date="2023-08" db="EMBL/GenBank/DDBJ databases">
        <authorList>
            <person name="Audoor S."/>
            <person name="Bilcke G."/>
        </authorList>
    </citation>
    <scope>NUCLEOTIDE SEQUENCE</scope>
</reference>
<comment type="caution">
    <text evidence="4">The sequence shown here is derived from an EMBL/GenBank/DDBJ whole genome shotgun (WGS) entry which is preliminary data.</text>
</comment>
<dbReference type="PANTHER" id="PTHR45641">
    <property type="entry name" value="TETRATRICOPEPTIDE REPEAT PROTEIN (AFU_ORTHOLOGUE AFUA_6G03870)"/>
    <property type="match status" value="1"/>
</dbReference>
<dbReference type="Pfam" id="PF13424">
    <property type="entry name" value="TPR_12"/>
    <property type="match status" value="1"/>
</dbReference>
<keyword evidence="2 3" id="KW-0802">TPR repeat</keyword>
<dbReference type="InterPro" id="IPR011990">
    <property type="entry name" value="TPR-like_helical_dom_sf"/>
</dbReference>
<accession>A0AAD2G100</accession>
<evidence type="ECO:0008006" key="6">
    <source>
        <dbReference type="Google" id="ProtNLM"/>
    </source>
</evidence>
<sequence>MFPYKEESMSTMQQIKSSRESFRKGQQLYMEANYEDSLEAFSRAVQLQEVVFGKYHKETIQSYLEQGKAALKTGDTQKALKSFQRATRMANVSFQNKALNRDMWKQIETCWYSVHPETDVSLGILSEIYALEELGDKAVKRHQYIKAIEHYCGALSLQDKLVGKDSLDGADIRYKLGSALHKTSAMPQAQETLQLAYKCYVDQVGKDHPATMGCISKIQTISAS</sequence>
<gene>
    <name evidence="4" type="ORF">CYCCA115_LOCUS17654</name>
</gene>
<dbReference type="SUPFAM" id="SSF48452">
    <property type="entry name" value="TPR-like"/>
    <property type="match status" value="1"/>
</dbReference>
<evidence type="ECO:0000256" key="2">
    <source>
        <dbReference type="ARBA" id="ARBA00022803"/>
    </source>
</evidence>
<proteinExistence type="predicted"/>
<dbReference type="Gene3D" id="1.25.40.10">
    <property type="entry name" value="Tetratricopeptide repeat domain"/>
    <property type="match status" value="2"/>
</dbReference>
<evidence type="ECO:0000256" key="1">
    <source>
        <dbReference type="ARBA" id="ARBA00022737"/>
    </source>
</evidence>
<evidence type="ECO:0000313" key="5">
    <source>
        <dbReference type="Proteomes" id="UP001295423"/>
    </source>
</evidence>